<feature type="compositionally biased region" description="Basic and acidic residues" evidence="1">
    <location>
        <begin position="15"/>
        <end position="31"/>
    </location>
</feature>
<proteinExistence type="predicted"/>
<evidence type="ECO:0000256" key="1">
    <source>
        <dbReference type="SAM" id="MobiDB-lite"/>
    </source>
</evidence>
<keyword evidence="3" id="KW-1185">Reference proteome</keyword>
<protein>
    <submittedName>
        <fullName evidence="2">Uncharacterized protein</fullName>
    </submittedName>
</protein>
<evidence type="ECO:0000313" key="2">
    <source>
        <dbReference type="EMBL" id="KAJ3594935.1"/>
    </source>
</evidence>
<feature type="compositionally biased region" description="Basic and acidic residues" evidence="1">
    <location>
        <begin position="90"/>
        <end position="105"/>
    </location>
</feature>
<dbReference type="EMBL" id="JANIIK010000111">
    <property type="protein sequence ID" value="KAJ3594935.1"/>
    <property type="molecule type" value="Genomic_DNA"/>
</dbReference>
<feature type="compositionally biased region" description="Polar residues" evidence="1">
    <location>
        <begin position="74"/>
        <end position="89"/>
    </location>
</feature>
<reference evidence="2" key="1">
    <citation type="submission" date="2022-07" db="EMBL/GenBank/DDBJ databases">
        <title>Chromosome-level genome of Muraenolepis orangiensis.</title>
        <authorList>
            <person name="Kim J."/>
        </authorList>
    </citation>
    <scope>NUCLEOTIDE SEQUENCE</scope>
    <source>
        <strain evidence="2">KU_S4_2022</strain>
        <tissue evidence="2">Muscle</tissue>
    </source>
</reference>
<evidence type="ECO:0000313" key="3">
    <source>
        <dbReference type="Proteomes" id="UP001148018"/>
    </source>
</evidence>
<comment type="caution">
    <text evidence="2">The sequence shown here is derived from an EMBL/GenBank/DDBJ whole genome shotgun (WGS) entry which is preliminary data.</text>
</comment>
<sequence length="120" mass="13101">MLSTENAIKGSWHQGSERETHALKHGSKEHPPPSPHPPHTPPHINHGIAEGNIHGLDPPPPAESRERTEPFMVTSASSAALQRTGTQRGVNDHGHDRKEGQRSIGRDALFTCRPSTVRPL</sequence>
<feature type="region of interest" description="Disordered" evidence="1">
    <location>
        <begin position="1"/>
        <end position="120"/>
    </location>
</feature>
<organism evidence="2 3">
    <name type="scientific">Muraenolepis orangiensis</name>
    <name type="common">Patagonian moray cod</name>
    <dbReference type="NCBI Taxonomy" id="630683"/>
    <lineage>
        <taxon>Eukaryota</taxon>
        <taxon>Metazoa</taxon>
        <taxon>Chordata</taxon>
        <taxon>Craniata</taxon>
        <taxon>Vertebrata</taxon>
        <taxon>Euteleostomi</taxon>
        <taxon>Actinopterygii</taxon>
        <taxon>Neopterygii</taxon>
        <taxon>Teleostei</taxon>
        <taxon>Neoteleostei</taxon>
        <taxon>Acanthomorphata</taxon>
        <taxon>Zeiogadaria</taxon>
        <taxon>Gadariae</taxon>
        <taxon>Gadiformes</taxon>
        <taxon>Muraenolepidoidei</taxon>
        <taxon>Muraenolepididae</taxon>
        <taxon>Muraenolepis</taxon>
    </lineage>
</organism>
<accession>A0A9Q0DXD9</accession>
<name>A0A9Q0DXD9_9TELE</name>
<gene>
    <name evidence="2" type="ORF">NHX12_004240</name>
</gene>
<dbReference type="Proteomes" id="UP001148018">
    <property type="component" value="Unassembled WGS sequence"/>
</dbReference>
<dbReference type="AlphaFoldDB" id="A0A9Q0DXD9"/>
<feature type="compositionally biased region" description="Pro residues" evidence="1">
    <location>
        <begin position="32"/>
        <end position="41"/>
    </location>
</feature>